<evidence type="ECO:0000259" key="3">
    <source>
        <dbReference type="Pfam" id="PF00266"/>
    </source>
</evidence>
<evidence type="ECO:0000313" key="5">
    <source>
        <dbReference type="Proteomes" id="UP001500016"/>
    </source>
</evidence>
<evidence type="ECO:0000256" key="1">
    <source>
        <dbReference type="ARBA" id="ARBA00001933"/>
    </source>
</evidence>
<dbReference type="EMBL" id="BAAAPE010000015">
    <property type="protein sequence ID" value="GAA2094505.1"/>
    <property type="molecule type" value="Genomic_DNA"/>
</dbReference>
<keyword evidence="5" id="KW-1185">Reference proteome</keyword>
<dbReference type="RefSeq" id="WP_344532953.1">
    <property type="nucleotide sequence ID" value="NZ_BAAAPE010000015.1"/>
</dbReference>
<evidence type="ECO:0000256" key="2">
    <source>
        <dbReference type="ARBA" id="ARBA00022898"/>
    </source>
</evidence>
<feature type="domain" description="Aminotransferase class V" evidence="3">
    <location>
        <begin position="174"/>
        <end position="274"/>
    </location>
</feature>
<dbReference type="PANTHER" id="PTHR32328:SF0">
    <property type="entry name" value="L-SERYL-TRNA(SEC) SELENIUM TRANSFERASE"/>
    <property type="match status" value="1"/>
</dbReference>
<dbReference type="InterPro" id="IPR015424">
    <property type="entry name" value="PyrdxlP-dep_Trfase"/>
</dbReference>
<protein>
    <recommendedName>
        <fullName evidence="3">Aminotransferase class V domain-containing protein</fullName>
    </recommendedName>
</protein>
<sequence length="543" mass="57086">MGTDALSRRHILQRSAGAGGVLALGPLLTGVGTGATGTAEAAEPPGVTGATDVYGRIGVRPVINARGTFTILSGSLMLPEVREAIDAAARHYVHLDELADAVGERLGELTGAGFGLVSSGCAAGLTHATAACVAGGNPDLHVRLPDLTGFARTEAIIPKHSRNVYEAAVSAVGLKVVEVSDRAELEEALGPRTALIYVMAGPRVDESELDTRALARAAKPHGVPVLVDAAAEILTVPNVHLERGADLVAYSGGKCIRGPQTAGLLLGREDLVRAAWVHSAPHHGFARGFKVGKEEAVGMLTAVEMWLRRDHDAEYARWTSWLRSIARRVRAVEGVTTETVKPEGLSNRTPSLKVLWDGKKLGVSGKTVTDTLFEGPDGAPRIALNEAADEKTGRTGVLITPYMLQPGDEKTLARHLVALLKDPPPAPAEPRPPSVDVSGTWKLTIRYAAGSSHAHRLKLTQRGAEVTGSHTGEFVTREATGGVSGATLTLRSVLGEEHGDSLDFTFTGTVEDGAMSGDLSMGEYLTASWKARRQSASATQEDK</sequence>
<dbReference type="PANTHER" id="PTHR32328">
    <property type="entry name" value="L-SERYL-TRNA(SEC) SELENIUM TRANSFERASE"/>
    <property type="match status" value="1"/>
</dbReference>
<dbReference type="InterPro" id="IPR000192">
    <property type="entry name" value="Aminotrans_V_dom"/>
</dbReference>
<accession>A0ABN2WKS3</accession>
<comment type="caution">
    <text evidence="4">The sequence shown here is derived from an EMBL/GenBank/DDBJ whole genome shotgun (WGS) entry which is preliminary data.</text>
</comment>
<proteinExistence type="predicted"/>
<evidence type="ECO:0000313" key="4">
    <source>
        <dbReference type="EMBL" id="GAA2094505.1"/>
    </source>
</evidence>
<comment type="cofactor">
    <cofactor evidence="1">
        <name>pyridoxal 5'-phosphate</name>
        <dbReference type="ChEBI" id="CHEBI:597326"/>
    </cofactor>
</comment>
<dbReference type="SUPFAM" id="SSF53383">
    <property type="entry name" value="PLP-dependent transferases"/>
    <property type="match status" value="1"/>
</dbReference>
<keyword evidence="2" id="KW-0663">Pyridoxal phosphate</keyword>
<dbReference type="Proteomes" id="UP001500016">
    <property type="component" value="Unassembled WGS sequence"/>
</dbReference>
<dbReference type="InterPro" id="IPR006311">
    <property type="entry name" value="TAT_signal"/>
</dbReference>
<name>A0ABN2WKS3_9ACTN</name>
<gene>
    <name evidence="4" type="ORF">GCM10009801_62570</name>
</gene>
<dbReference type="InterPro" id="IPR015421">
    <property type="entry name" value="PyrdxlP-dep_Trfase_major"/>
</dbReference>
<dbReference type="Gene3D" id="3.40.640.10">
    <property type="entry name" value="Type I PLP-dependent aspartate aminotransferase-like (Major domain)"/>
    <property type="match status" value="1"/>
</dbReference>
<reference evidence="4 5" key="1">
    <citation type="journal article" date="2019" name="Int. J. Syst. Evol. Microbiol.">
        <title>The Global Catalogue of Microorganisms (GCM) 10K type strain sequencing project: providing services to taxonomists for standard genome sequencing and annotation.</title>
        <authorList>
            <consortium name="The Broad Institute Genomics Platform"/>
            <consortium name="The Broad Institute Genome Sequencing Center for Infectious Disease"/>
            <person name="Wu L."/>
            <person name="Ma J."/>
        </authorList>
    </citation>
    <scope>NUCLEOTIDE SEQUENCE [LARGE SCALE GENOMIC DNA]</scope>
    <source>
        <strain evidence="4 5">JCM 15478</strain>
    </source>
</reference>
<organism evidence="4 5">
    <name type="scientific">Streptomyces albiaxialis</name>
    <dbReference type="NCBI Taxonomy" id="329523"/>
    <lineage>
        <taxon>Bacteria</taxon>
        <taxon>Bacillati</taxon>
        <taxon>Actinomycetota</taxon>
        <taxon>Actinomycetes</taxon>
        <taxon>Kitasatosporales</taxon>
        <taxon>Streptomycetaceae</taxon>
        <taxon>Streptomyces</taxon>
    </lineage>
</organism>
<dbReference type="Pfam" id="PF00266">
    <property type="entry name" value="Aminotran_5"/>
    <property type="match status" value="1"/>
</dbReference>
<dbReference type="PROSITE" id="PS51318">
    <property type="entry name" value="TAT"/>
    <property type="match status" value="1"/>
</dbReference>